<sequence>MVRKFNVPAFTTYCGLGAERIGSITAISSSCANPFARWIAIPGRSSAQPFPSSSTSSPQFERPKTMSGKMALLILVLKIAISSRIRFGGNSLKSRLLTPSGSGVFFERRHSVFSLSSKASGRSFLKRRGIIAIVSDFRAFASQQYAWWDGEISSVRFCQLSFLSSLTSLDSFHRRAFIAGGHLEHSYVMRSRWLVREVIVCITSSVVERNFCAGEAGCELIEIDNCNECSEVMTLAQSSAAEGYDVDGLVLKVEDVSVSRDGGGSDHLHGMVHGRGVAAAVGAGRCARRHWHKRGYSLCGGRLRCRGRGDVHLFGTGFVVFVM</sequence>
<dbReference type="PROSITE" id="PS51257">
    <property type="entry name" value="PROKAR_LIPOPROTEIN"/>
    <property type="match status" value="1"/>
</dbReference>
<accession>A0A4C1XQP7</accession>
<gene>
    <name evidence="1" type="ORF">EVAR_53024_1</name>
</gene>
<dbReference type="AlphaFoldDB" id="A0A4C1XQP7"/>
<name>A0A4C1XQP7_EUMVA</name>
<comment type="caution">
    <text evidence="1">The sequence shown here is derived from an EMBL/GenBank/DDBJ whole genome shotgun (WGS) entry which is preliminary data.</text>
</comment>
<organism evidence="1 2">
    <name type="scientific">Eumeta variegata</name>
    <name type="common">Bagworm moth</name>
    <name type="synonym">Eumeta japonica</name>
    <dbReference type="NCBI Taxonomy" id="151549"/>
    <lineage>
        <taxon>Eukaryota</taxon>
        <taxon>Metazoa</taxon>
        <taxon>Ecdysozoa</taxon>
        <taxon>Arthropoda</taxon>
        <taxon>Hexapoda</taxon>
        <taxon>Insecta</taxon>
        <taxon>Pterygota</taxon>
        <taxon>Neoptera</taxon>
        <taxon>Endopterygota</taxon>
        <taxon>Lepidoptera</taxon>
        <taxon>Glossata</taxon>
        <taxon>Ditrysia</taxon>
        <taxon>Tineoidea</taxon>
        <taxon>Psychidae</taxon>
        <taxon>Oiketicinae</taxon>
        <taxon>Eumeta</taxon>
    </lineage>
</organism>
<proteinExistence type="predicted"/>
<evidence type="ECO:0000313" key="1">
    <source>
        <dbReference type="EMBL" id="GBP64525.1"/>
    </source>
</evidence>
<reference evidence="1 2" key="1">
    <citation type="journal article" date="2019" name="Commun. Biol.">
        <title>The bagworm genome reveals a unique fibroin gene that provides high tensile strength.</title>
        <authorList>
            <person name="Kono N."/>
            <person name="Nakamura H."/>
            <person name="Ohtoshi R."/>
            <person name="Tomita M."/>
            <person name="Numata K."/>
            <person name="Arakawa K."/>
        </authorList>
    </citation>
    <scope>NUCLEOTIDE SEQUENCE [LARGE SCALE GENOMIC DNA]</scope>
</reference>
<protein>
    <submittedName>
        <fullName evidence="1">Uncharacterized protein</fullName>
    </submittedName>
</protein>
<dbReference type="Proteomes" id="UP000299102">
    <property type="component" value="Unassembled WGS sequence"/>
</dbReference>
<dbReference type="EMBL" id="BGZK01000900">
    <property type="protein sequence ID" value="GBP64525.1"/>
    <property type="molecule type" value="Genomic_DNA"/>
</dbReference>
<keyword evidence="2" id="KW-1185">Reference proteome</keyword>
<evidence type="ECO:0000313" key="2">
    <source>
        <dbReference type="Proteomes" id="UP000299102"/>
    </source>
</evidence>